<dbReference type="InterPro" id="IPR023214">
    <property type="entry name" value="HAD_sf"/>
</dbReference>
<dbReference type="STRING" id="406817.XNC1_4241"/>
<dbReference type="Gene3D" id="3.40.50.1000">
    <property type="entry name" value="HAD superfamily/HAD-like"/>
    <property type="match status" value="1"/>
</dbReference>
<keyword evidence="3" id="KW-1185">Reference proteome</keyword>
<dbReference type="eggNOG" id="COG0546">
    <property type="taxonomic scope" value="Bacteria"/>
</dbReference>
<keyword evidence="1" id="KW-0479">Metal-binding</keyword>
<reference evidence="2 3" key="1">
    <citation type="journal article" date="2011" name="PLoS ONE">
        <title>The entomopathogenic bacterial endosymbionts xenorhabdus and photorhabdus: convergent lifestyles from divergent genomes.</title>
        <authorList>
            <person name="Chaston J.M."/>
            <person name="Suen G."/>
            <person name="Tucker S.L."/>
            <person name="Andersen A.W."/>
            <person name="Bhasin A."/>
            <person name="Bode E."/>
            <person name="Bode H.B."/>
            <person name="Brachmann A.O."/>
            <person name="Cowles C.E."/>
            <person name="Cowles K.N."/>
            <person name="Darby C."/>
            <person name="de Leon L."/>
            <person name="Drace K."/>
            <person name="Du Z."/>
            <person name="Givaudan A."/>
            <person name="Herbert Tran E.E."/>
            <person name="Jewell K.A."/>
            <person name="Knack J.J."/>
            <person name="Krasomil-Osterfeld K.C."/>
            <person name="Kukor R."/>
            <person name="Lanois A."/>
            <person name="Latreille P."/>
            <person name="Leimgruber N.K."/>
            <person name="Lipke C.M."/>
            <person name="Liu R."/>
            <person name="Lu X."/>
            <person name="Martens E.C."/>
            <person name="Marri P.R."/>
            <person name="Medigue C."/>
            <person name="Menard M.L."/>
            <person name="Miller N.M."/>
            <person name="Morales-Soto N."/>
            <person name="Norton S."/>
            <person name="Ogier J.C."/>
            <person name="Orchard S.S."/>
            <person name="Park D."/>
            <person name="Park Y."/>
            <person name="Qurollo B.A."/>
            <person name="Sugar D.R."/>
            <person name="Richards G.R."/>
            <person name="Rouy Z."/>
            <person name="Slominski B."/>
            <person name="Slominski K."/>
            <person name="Snyder H."/>
            <person name="Tjaden B.C."/>
            <person name="van der Hoeven R."/>
            <person name="Welch R.D."/>
            <person name="Wheeler C."/>
            <person name="Xiang B."/>
            <person name="Barbazuk B."/>
            <person name="Gaudriault S."/>
            <person name="Goodner B."/>
            <person name="Slater S.C."/>
            <person name="Forst S."/>
            <person name="Goldman B.S."/>
            <person name="Goodrich-Blair H."/>
        </authorList>
    </citation>
    <scope>NUCLEOTIDE SEQUENCE [LARGE SCALE GENOMIC DNA]</scope>
    <source>
        <strain evidence="3">ATCC 19061 / DSM 3370 / CCUG 14189 / LMG 1036 / NCIMB 9965 / AN6</strain>
    </source>
</reference>
<evidence type="ECO:0000313" key="3">
    <source>
        <dbReference type="Proteomes" id="UP000008075"/>
    </source>
</evidence>
<dbReference type="Pfam" id="PF13419">
    <property type="entry name" value="HAD_2"/>
    <property type="match status" value="1"/>
</dbReference>
<dbReference type="EMBL" id="FN667742">
    <property type="protein sequence ID" value="CBJ92264.1"/>
    <property type="molecule type" value="Genomic_DNA"/>
</dbReference>
<dbReference type="Gene3D" id="1.10.150.240">
    <property type="entry name" value="Putative phosphatase, domain 2"/>
    <property type="match status" value="1"/>
</dbReference>
<dbReference type="GO" id="GO:0046872">
    <property type="term" value="F:metal ion binding"/>
    <property type="evidence" value="ECO:0007669"/>
    <property type="project" value="UniProtKB-KW"/>
</dbReference>
<dbReference type="SFLD" id="SFLDG01129">
    <property type="entry name" value="C1.5:_HAD__Beta-PGM__Phosphata"/>
    <property type="match status" value="1"/>
</dbReference>
<dbReference type="AlphaFoldDB" id="D3VDM4"/>
<proteinExistence type="predicted"/>
<accession>D3VDM4</accession>
<dbReference type="InterPro" id="IPR052550">
    <property type="entry name" value="Pyrimidine_5'-ntase_YjjG"/>
</dbReference>
<gene>
    <name evidence="2" type="ordered locus">XNC1_4241</name>
</gene>
<dbReference type="InterPro" id="IPR036412">
    <property type="entry name" value="HAD-like_sf"/>
</dbReference>
<dbReference type="KEGG" id="xne:XNC1_4241"/>
<dbReference type="InterPro" id="IPR006439">
    <property type="entry name" value="HAD-SF_hydro_IA"/>
</dbReference>
<dbReference type="HOGENOM" id="CLU_045011_8_1_6"/>
<dbReference type="InterPro" id="IPR041492">
    <property type="entry name" value="HAD_2"/>
</dbReference>
<dbReference type="SUPFAM" id="SSF56784">
    <property type="entry name" value="HAD-like"/>
    <property type="match status" value="1"/>
</dbReference>
<evidence type="ECO:0000313" key="2">
    <source>
        <dbReference type="EMBL" id="CBJ92264.1"/>
    </source>
</evidence>
<dbReference type="SFLD" id="SFLDS00003">
    <property type="entry name" value="Haloacid_Dehalogenase"/>
    <property type="match status" value="1"/>
</dbReference>
<name>D3VDM4_XENNA</name>
<dbReference type="NCBIfam" id="TIGR01549">
    <property type="entry name" value="HAD-SF-IA-v1"/>
    <property type="match status" value="1"/>
</dbReference>
<sequence length="226" mass="27059">MIKCIIFDIDDTLLDHYRGYYESMEYLKYFLRVNSYVEKQYNFSYFIDEYNNLNNSLWREFENGSINIDQIIKRRFTYIFEVFNVEKKHRAIFERIFLKTYIKNCNIIGEWDKILGEFYNLGLSMIICSNGLKSIQLEKLHFTSISGFFSSFYFGTSNPNCKPNKIFYENILNENNLKPEEVIMVGDNYENDIVPCQLLNMKTLHFSKKEDFSFIKSLLIGMINEK</sequence>
<dbReference type="GeneID" id="24903995"/>
<protein>
    <submittedName>
        <fullName evidence="2">Uncharacterized protein</fullName>
    </submittedName>
</protein>
<dbReference type="InterPro" id="IPR023198">
    <property type="entry name" value="PGP-like_dom2"/>
</dbReference>
<organism evidence="2 3">
    <name type="scientific">Xenorhabdus nematophila (strain ATCC 19061 / DSM 3370 / CCUG 14189 / LMG 1036 / NCIMB 9965 / AN6)</name>
    <dbReference type="NCBI Taxonomy" id="406817"/>
    <lineage>
        <taxon>Bacteria</taxon>
        <taxon>Pseudomonadati</taxon>
        <taxon>Pseudomonadota</taxon>
        <taxon>Gammaproteobacteria</taxon>
        <taxon>Enterobacterales</taxon>
        <taxon>Morganellaceae</taxon>
        <taxon>Xenorhabdus</taxon>
    </lineage>
</organism>
<dbReference type="Proteomes" id="UP000008075">
    <property type="component" value="Chromosome"/>
</dbReference>
<evidence type="ECO:0000256" key="1">
    <source>
        <dbReference type="ARBA" id="ARBA00022723"/>
    </source>
</evidence>
<dbReference type="PANTHER" id="PTHR47478">
    <property type="match status" value="1"/>
</dbReference>
<dbReference type="RefSeq" id="WP_013185556.1">
    <property type="nucleotide sequence ID" value="NC_014228.1"/>
</dbReference>
<dbReference type="PANTHER" id="PTHR47478:SF1">
    <property type="entry name" value="PYRIMIDINE 5'-NUCLEOTIDASE YJJG"/>
    <property type="match status" value="1"/>
</dbReference>